<evidence type="ECO:0000256" key="3">
    <source>
        <dbReference type="PIRSR" id="PIRSR605511-2"/>
    </source>
</evidence>
<protein>
    <submittedName>
        <fullName evidence="5">SMP-30/gluconolactonase/LRE family protein</fullName>
    </submittedName>
</protein>
<comment type="cofactor">
    <cofactor evidence="3">
        <name>Zn(2+)</name>
        <dbReference type="ChEBI" id="CHEBI:29105"/>
    </cofactor>
    <text evidence="3">Binds 1 divalent metal cation per subunit.</text>
</comment>
<feature type="binding site" evidence="3">
    <location>
        <position position="24"/>
    </location>
    <ligand>
        <name>a divalent metal cation</name>
        <dbReference type="ChEBI" id="CHEBI:60240"/>
    </ligand>
</feature>
<name>A0A4R0JZA4_9ACTN</name>
<gene>
    <name evidence="5" type="ORF">E0H75_23750</name>
</gene>
<dbReference type="Pfam" id="PF08450">
    <property type="entry name" value="SGL"/>
    <property type="match status" value="1"/>
</dbReference>
<feature type="active site" description="Proton donor/acceptor" evidence="2">
    <location>
        <position position="197"/>
    </location>
</feature>
<organism evidence="5 6">
    <name type="scientific">Kribbella capetownensis</name>
    <dbReference type="NCBI Taxonomy" id="1572659"/>
    <lineage>
        <taxon>Bacteria</taxon>
        <taxon>Bacillati</taxon>
        <taxon>Actinomycetota</taxon>
        <taxon>Actinomycetes</taxon>
        <taxon>Propionibacteriales</taxon>
        <taxon>Kribbellaceae</taxon>
        <taxon>Kribbella</taxon>
    </lineage>
</organism>
<evidence type="ECO:0000256" key="1">
    <source>
        <dbReference type="ARBA" id="ARBA00008853"/>
    </source>
</evidence>
<dbReference type="InterPro" id="IPR005511">
    <property type="entry name" value="SMP-30"/>
</dbReference>
<sequence>MRQPAELDSATMRVAVRATARVGEGPVWDATAHRLHWVDILAGQIHTSDLDSGATTTLTVPTLVGAAAPRAAGGFVAAVTEGFAEIDGSLVVRRHILDEGIRMNDAKCDRRGRFWAGSTAMDFAPGQGALHLLEADWSTYVVLDGLTQPNGLDWSPDGSVFYLVDSAEQEISAFDVVDDGVTRRRLVHRFSGDGVPDGLCVDAAGCLWIALWGGGRLIRMSPDGEVLSTLPVPVVQPSSCAFAGPDLDQLCVTSAREGLTDSGLDGSVLIFGNLGATGLPTVRFEG</sequence>
<dbReference type="Proteomes" id="UP000293342">
    <property type="component" value="Unassembled WGS sequence"/>
</dbReference>
<feature type="binding site" evidence="3">
    <location>
        <position position="104"/>
    </location>
    <ligand>
        <name>substrate</name>
    </ligand>
</feature>
<dbReference type="GO" id="GO:0005509">
    <property type="term" value="F:calcium ion binding"/>
    <property type="evidence" value="ECO:0007669"/>
    <property type="project" value="TreeGrafter"/>
</dbReference>
<evidence type="ECO:0000259" key="4">
    <source>
        <dbReference type="Pfam" id="PF08450"/>
    </source>
</evidence>
<reference evidence="5 6" key="1">
    <citation type="submission" date="2019-02" db="EMBL/GenBank/DDBJ databases">
        <title>Kribbella capetownensis sp. nov. and Kribbella speibonae sp. nov., isolated from soil.</title>
        <authorList>
            <person name="Curtis S.M."/>
            <person name="Norton I."/>
            <person name="Everest G.J."/>
            <person name="Meyers P.R."/>
        </authorList>
    </citation>
    <scope>NUCLEOTIDE SEQUENCE [LARGE SCALE GENOMIC DNA]</scope>
    <source>
        <strain evidence="5 6">YM53</strain>
    </source>
</reference>
<feature type="binding site" evidence="3">
    <location>
        <position position="150"/>
    </location>
    <ligand>
        <name>a divalent metal cation</name>
        <dbReference type="ChEBI" id="CHEBI:60240"/>
    </ligand>
</feature>
<dbReference type="InterPro" id="IPR011042">
    <property type="entry name" value="6-blade_b-propeller_TolB-like"/>
</dbReference>
<comment type="caution">
    <text evidence="5">The sequence shown here is derived from an EMBL/GenBank/DDBJ whole genome shotgun (WGS) entry which is preliminary data.</text>
</comment>
<dbReference type="PANTHER" id="PTHR10907:SF47">
    <property type="entry name" value="REGUCALCIN"/>
    <property type="match status" value="1"/>
</dbReference>
<dbReference type="RefSeq" id="WP_131515829.1">
    <property type="nucleotide sequence ID" value="NZ_SJKD01000005.1"/>
</dbReference>
<dbReference type="PRINTS" id="PR01790">
    <property type="entry name" value="SMP30FAMILY"/>
</dbReference>
<comment type="similarity">
    <text evidence="1">Belongs to the SMP-30/CGR1 family.</text>
</comment>
<dbReference type="PANTHER" id="PTHR10907">
    <property type="entry name" value="REGUCALCIN"/>
    <property type="match status" value="1"/>
</dbReference>
<dbReference type="EMBL" id="SJKD01000005">
    <property type="protein sequence ID" value="TCC47765.1"/>
    <property type="molecule type" value="Genomic_DNA"/>
</dbReference>
<dbReference type="SUPFAM" id="SSF63829">
    <property type="entry name" value="Calcium-dependent phosphotriesterase"/>
    <property type="match status" value="1"/>
</dbReference>
<keyword evidence="3" id="KW-0479">Metal-binding</keyword>
<dbReference type="AlphaFoldDB" id="A0A4R0JZA4"/>
<feature type="binding site" evidence="3">
    <location>
        <position position="102"/>
    </location>
    <ligand>
        <name>substrate</name>
    </ligand>
</feature>
<evidence type="ECO:0000313" key="5">
    <source>
        <dbReference type="EMBL" id="TCC47765.1"/>
    </source>
</evidence>
<keyword evidence="3" id="KW-0862">Zinc</keyword>
<dbReference type="InterPro" id="IPR013658">
    <property type="entry name" value="SGL"/>
</dbReference>
<dbReference type="GO" id="GO:0004341">
    <property type="term" value="F:gluconolactonase activity"/>
    <property type="evidence" value="ECO:0007669"/>
    <property type="project" value="TreeGrafter"/>
</dbReference>
<dbReference type="Gene3D" id="2.120.10.30">
    <property type="entry name" value="TolB, C-terminal domain"/>
    <property type="match status" value="1"/>
</dbReference>
<proteinExistence type="inferred from homology"/>
<evidence type="ECO:0000256" key="2">
    <source>
        <dbReference type="PIRSR" id="PIRSR605511-1"/>
    </source>
</evidence>
<feature type="binding site" evidence="3">
    <location>
        <position position="197"/>
    </location>
    <ligand>
        <name>a divalent metal cation</name>
        <dbReference type="ChEBI" id="CHEBI:60240"/>
    </ligand>
</feature>
<keyword evidence="6" id="KW-1185">Reference proteome</keyword>
<feature type="domain" description="SMP-30/Gluconolactonase/LRE-like region" evidence="4">
    <location>
        <begin position="22"/>
        <end position="256"/>
    </location>
</feature>
<dbReference type="OrthoDB" id="2633250at2"/>
<accession>A0A4R0JZA4</accession>
<dbReference type="GO" id="GO:0019853">
    <property type="term" value="P:L-ascorbic acid biosynthetic process"/>
    <property type="evidence" value="ECO:0007669"/>
    <property type="project" value="TreeGrafter"/>
</dbReference>
<feature type="binding site" evidence="3">
    <location>
        <position position="122"/>
    </location>
    <ligand>
        <name>substrate</name>
    </ligand>
</feature>
<evidence type="ECO:0000313" key="6">
    <source>
        <dbReference type="Proteomes" id="UP000293342"/>
    </source>
</evidence>